<dbReference type="SUPFAM" id="SSF55347">
    <property type="entry name" value="Glyceraldehyde-3-phosphate dehydrogenase-like, C-terminal domain"/>
    <property type="match status" value="1"/>
</dbReference>
<dbReference type="EMBL" id="JALJOQ010000052">
    <property type="protein sequence ID" value="KAK9804181.1"/>
    <property type="molecule type" value="Genomic_DNA"/>
</dbReference>
<dbReference type="GO" id="GO:0000166">
    <property type="term" value="F:nucleotide binding"/>
    <property type="evidence" value="ECO:0007669"/>
    <property type="project" value="InterPro"/>
</dbReference>
<sequence length="352" mass="38352">MPKALQLVYIPYKLEMTGAAELKPLRVAFIGAGTANFGSSDGFVSGESLGAWNHAARLEQLPGIEVTAIVDPHTKLAAYRLKKHQHGKHASKWTDSAIFSSYKAMLESEARPEAAIVGAPSDVRGGCDDPSCTMELDLAQAGIHMLVEKPISIKGIREVQALSQQLQQLQEAKRLVISVGYQMRYLPAVEAILQLLAEHGKPIAAVLGRFYGVYNCNRRAYLWDEQVSGGIIVQQATHFVDLMRYIGGDIDPASVVAAAVGPGYPLSETELLAPEGEAPVPFDRRSNRVTTAAWHFQGGAVGMLVHSKVLHERSYFTELEVLADGLHIILEDAYNSPKAQKAAGYQFYVPPF</sequence>
<reference evidence="3 4" key="1">
    <citation type="journal article" date="2024" name="Nat. Commun.">
        <title>Phylogenomics reveals the evolutionary origins of lichenization in chlorophyte algae.</title>
        <authorList>
            <person name="Puginier C."/>
            <person name="Libourel C."/>
            <person name="Otte J."/>
            <person name="Skaloud P."/>
            <person name="Haon M."/>
            <person name="Grisel S."/>
            <person name="Petersen M."/>
            <person name="Berrin J.G."/>
            <person name="Delaux P.M."/>
            <person name="Dal Grande F."/>
            <person name="Keller J."/>
        </authorList>
    </citation>
    <scope>NUCLEOTIDE SEQUENCE [LARGE SCALE GENOMIC DNA]</scope>
    <source>
        <strain evidence="3 4">SAG 2036</strain>
    </source>
</reference>
<dbReference type="AlphaFoldDB" id="A0AAW1P6Z2"/>
<dbReference type="PANTHER" id="PTHR43249">
    <property type="entry name" value="UDP-N-ACETYL-2-AMINO-2-DEOXY-D-GLUCURONATE OXIDASE"/>
    <property type="match status" value="1"/>
</dbReference>
<dbReference type="InterPro" id="IPR052515">
    <property type="entry name" value="Gfo/Idh/MocA_Oxidoreductase"/>
</dbReference>
<dbReference type="Gene3D" id="3.30.360.10">
    <property type="entry name" value="Dihydrodipicolinate Reductase, domain 2"/>
    <property type="match status" value="1"/>
</dbReference>
<dbReference type="Gene3D" id="3.40.50.720">
    <property type="entry name" value="NAD(P)-binding Rossmann-like Domain"/>
    <property type="match status" value="1"/>
</dbReference>
<keyword evidence="4" id="KW-1185">Reference proteome</keyword>
<dbReference type="SUPFAM" id="SSF51735">
    <property type="entry name" value="NAD(P)-binding Rossmann-fold domains"/>
    <property type="match status" value="1"/>
</dbReference>
<comment type="caution">
    <text evidence="3">The sequence shown here is derived from an EMBL/GenBank/DDBJ whole genome shotgun (WGS) entry which is preliminary data.</text>
</comment>
<feature type="domain" description="Oxidoreductase putative C-terminal" evidence="2">
    <location>
        <begin position="184"/>
        <end position="325"/>
    </location>
</feature>
<accession>A0AAW1P6Z2</accession>
<dbReference type="Pfam" id="PF01408">
    <property type="entry name" value="GFO_IDH_MocA"/>
    <property type="match status" value="1"/>
</dbReference>
<evidence type="ECO:0000313" key="4">
    <source>
        <dbReference type="Proteomes" id="UP001465755"/>
    </source>
</evidence>
<dbReference type="Proteomes" id="UP001465755">
    <property type="component" value="Unassembled WGS sequence"/>
</dbReference>
<dbReference type="InterPro" id="IPR036291">
    <property type="entry name" value="NAD(P)-bd_dom_sf"/>
</dbReference>
<feature type="domain" description="Gfo/Idh/MocA-like oxidoreductase N-terminal" evidence="1">
    <location>
        <begin position="26"/>
        <end position="166"/>
    </location>
</feature>
<gene>
    <name evidence="3" type="ORF">WJX73_009624</name>
</gene>
<dbReference type="InterPro" id="IPR013944">
    <property type="entry name" value="OxRdtase_put_C"/>
</dbReference>
<evidence type="ECO:0000259" key="1">
    <source>
        <dbReference type="Pfam" id="PF01408"/>
    </source>
</evidence>
<protein>
    <recommendedName>
        <fullName evidence="5">Oxidoreductase</fullName>
    </recommendedName>
</protein>
<name>A0AAW1P6Z2_9CHLO</name>
<evidence type="ECO:0000313" key="3">
    <source>
        <dbReference type="EMBL" id="KAK9804181.1"/>
    </source>
</evidence>
<dbReference type="PANTHER" id="PTHR43249:SF1">
    <property type="entry name" value="D-GLUCOSIDE 3-DEHYDROGENASE"/>
    <property type="match status" value="1"/>
</dbReference>
<evidence type="ECO:0008006" key="5">
    <source>
        <dbReference type="Google" id="ProtNLM"/>
    </source>
</evidence>
<dbReference type="InterPro" id="IPR000683">
    <property type="entry name" value="Gfo/Idh/MocA-like_OxRdtase_N"/>
</dbReference>
<dbReference type="Pfam" id="PF08635">
    <property type="entry name" value="ox_reductase_C"/>
    <property type="match status" value="1"/>
</dbReference>
<proteinExistence type="predicted"/>
<evidence type="ECO:0000259" key="2">
    <source>
        <dbReference type="Pfam" id="PF08635"/>
    </source>
</evidence>
<organism evidence="3 4">
    <name type="scientific">Symbiochloris irregularis</name>
    <dbReference type="NCBI Taxonomy" id="706552"/>
    <lineage>
        <taxon>Eukaryota</taxon>
        <taxon>Viridiplantae</taxon>
        <taxon>Chlorophyta</taxon>
        <taxon>core chlorophytes</taxon>
        <taxon>Trebouxiophyceae</taxon>
        <taxon>Trebouxiales</taxon>
        <taxon>Trebouxiaceae</taxon>
        <taxon>Symbiochloris</taxon>
    </lineage>
</organism>